<keyword evidence="2" id="KW-0812">Transmembrane</keyword>
<sequence length="427" mass="47014">MAGPAAGGRSSSSSSMAVLRQSMSSFFSSLPVLLLVSLLLFSLRSALLAGTLRLSSLPDTDPLLRSLLSRLSPPSSSSSSPTSSSSKTPRLFHLSPAVPLADDFFSSSPSLSRRSSPNSSFSSPIYIFLSLNSSALARVGIRPKYTPDPPSRILFSLSDSENASQEEADRAAKGFSLGKDGLQLVHLLSLLSSAHAVAILGFILCYATAFGVVFYCVACNMLSRPVPSLTQALRYGARLGVRRLVGFVFLKWAIRDALVQLLCIWFFANVEDQNKLFKLFIKVKLMPFSLTVLSGNEDTELPGFLFVWGLLDLAVSMILVLVPWIVVVDDIRRTGQEVVKEGVFLVTLVTRQSMWMKCLEIALSGRLGRLLLSAFAGRRFAMWAQAMLEVYFMVVWLVVYLEARRKDCELGGRRFGREELERCIDRL</sequence>
<comment type="caution">
    <text evidence="3">The sequence shown here is derived from an EMBL/GenBank/DDBJ whole genome shotgun (WGS) entry which is preliminary data.</text>
</comment>
<accession>A0A8T3AGV2</accession>
<dbReference type="InterPro" id="IPR056715">
    <property type="entry name" value="DUF7813"/>
</dbReference>
<feature type="compositionally biased region" description="Low complexity" evidence="1">
    <location>
        <begin position="68"/>
        <end position="86"/>
    </location>
</feature>
<evidence type="ECO:0000256" key="2">
    <source>
        <dbReference type="SAM" id="Phobius"/>
    </source>
</evidence>
<keyword evidence="2" id="KW-0472">Membrane</keyword>
<organism evidence="3 4">
    <name type="scientific">Dendrobium nobile</name>
    <name type="common">Orchid</name>
    <dbReference type="NCBI Taxonomy" id="94219"/>
    <lineage>
        <taxon>Eukaryota</taxon>
        <taxon>Viridiplantae</taxon>
        <taxon>Streptophyta</taxon>
        <taxon>Embryophyta</taxon>
        <taxon>Tracheophyta</taxon>
        <taxon>Spermatophyta</taxon>
        <taxon>Magnoliopsida</taxon>
        <taxon>Liliopsida</taxon>
        <taxon>Asparagales</taxon>
        <taxon>Orchidaceae</taxon>
        <taxon>Epidendroideae</taxon>
        <taxon>Malaxideae</taxon>
        <taxon>Dendrobiinae</taxon>
        <taxon>Dendrobium</taxon>
    </lineage>
</organism>
<keyword evidence="4" id="KW-1185">Reference proteome</keyword>
<proteinExistence type="predicted"/>
<evidence type="ECO:0008006" key="5">
    <source>
        <dbReference type="Google" id="ProtNLM"/>
    </source>
</evidence>
<name>A0A8T3AGV2_DENNO</name>
<dbReference type="PANTHER" id="PTHR36353">
    <property type="entry name" value="TRANSMEMBRANE PROTEIN"/>
    <property type="match status" value="1"/>
</dbReference>
<protein>
    <recommendedName>
        <fullName evidence="5">Transmembrane protein</fullName>
    </recommendedName>
</protein>
<gene>
    <name evidence="3" type="ORF">KFK09_023582</name>
</gene>
<reference evidence="3" key="1">
    <citation type="journal article" date="2022" name="Front. Genet.">
        <title>Chromosome-Scale Assembly of the Dendrobium nobile Genome Provides Insights Into the Molecular Mechanism of the Biosynthesis of the Medicinal Active Ingredient of Dendrobium.</title>
        <authorList>
            <person name="Xu Q."/>
            <person name="Niu S.-C."/>
            <person name="Li K.-L."/>
            <person name="Zheng P.-J."/>
            <person name="Zhang X.-J."/>
            <person name="Jia Y."/>
            <person name="Liu Y."/>
            <person name="Niu Y.-X."/>
            <person name="Yu L.-H."/>
            <person name="Chen D.-F."/>
            <person name="Zhang G.-Q."/>
        </authorList>
    </citation>
    <scope>NUCLEOTIDE SEQUENCE</scope>
    <source>
        <tissue evidence="3">Leaf</tissue>
    </source>
</reference>
<feature type="transmembrane region" description="Helical" evidence="2">
    <location>
        <begin position="196"/>
        <end position="223"/>
    </location>
</feature>
<dbReference type="Pfam" id="PF25105">
    <property type="entry name" value="DUF7813"/>
    <property type="match status" value="1"/>
</dbReference>
<dbReference type="Proteomes" id="UP000829196">
    <property type="component" value="Unassembled WGS sequence"/>
</dbReference>
<feature type="transmembrane region" description="Helical" evidence="2">
    <location>
        <begin position="382"/>
        <end position="401"/>
    </location>
</feature>
<evidence type="ECO:0000313" key="4">
    <source>
        <dbReference type="Proteomes" id="UP000829196"/>
    </source>
</evidence>
<feature type="region of interest" description="Disordered" evidence="1">
    <location>
        <begin position="68"/>
        <end position="89"/>
    </location>
</feature>
<evidence type="ECO:0000256" key="1">
    <source>
        <dbReference type="SAM" id="MobiDB-lite"/>
    </source>
</evidence>
<evidence type="ECO:0000313" key="3">
    <source>
        <dbReference type="EMBL" id="KAI0493465.1"/>
    </source>
</evidence>
<keyword evidence="2" id="KW-1133">Transmembrane helix</keyword>
<dbReference type="AlphaFoldDB" id="A0A8T3AGV2"/>
<dbReference type="OrthoDB" id="1295726at2759"/>
<dbReference type="EMBL" id="JAGYWB010000017">
    <property type="protein sequence ID" value="KAI0493465.1"/>
    <property type="molecule type" value="Genomic_DNA"/>
</dbReference>
<dbReference type="PANTHER" id="PTHR36353:SF1">
    <property type="entry name" value="TRANSMEMBRANE PROTEIN"/>
    <property type="match status" value="1"/>
</dbReference>
<feature type="transmembrane region" description="Helical" evidence="2">
    <location>
        <begin position="305"/>
        <end position="327"/>
    </location>
</feature>